<gene>
    <name evidence="4" type="ORF">FUSO3_04925</name>
</gene>
<feature type="binding site" evidence="2">
    <location>
        <position position="105"/>
    </location>
    <ligand>
        <name>Mn(2+)</name>
        <dbReference type="ChEBI" id="CHEBI:29035"/>
        <label>2</label>
    </ligand>
</feature>
<dbReference type="InterPro" id="IPR036264">
    <property type="entry name" value="Bact_exopeptidase_dim_dom"/>
</dbReference>
<feature type="binding site" evidence="2">
    <location>
        <position position="362"/>
    </location>
    <ligand>
        <name>Mn(2+)</name>
        <dbReference type="ChEBI" id="CHEBI:29035"/>
        <label>2</label>
    </ligand>
</feature>
<feature type="domain" description="Peptidase M20 dimerisation" evidence="3">
    <location>
        <begin position="190"/>
        <end position="280"/>
    </location>
</feature>
<dbReference type="RefSeq" id="WP_051611732.1">
    <property type="nucleotide sequence ID" value="NZ_JAAC01000068.1"/>
</dbReference>
<dbReference type="Proteomes" id="UP000027473">
    <property type="component" value="Unassembled WGS sequence"/>
</dbReference>
<dbReference type="GO" id="GO:0046872">
    <property type="term" value="F:metal ion binding"/>
    <property type="evidence" value="ECO:0007669"/>
    <property type="project" value="UniProtKB-KW"/>
</dbReference>
<dbReference type="GO" id="GO:0050118">
    <property type="term" value="F:N-acetyldiaminopimelate deacetylase activity"/>
    <property type="evidence" value="ECO:0007669"/>
    <property type="project" value="UniProtKB-ARBA"/>
</dbReference>
<dbReference type="PANTHER" id="PTHR11014:SF63">
    <property type="entry name" value="METALLOPEPTIDASE, PUTATIVE (AFU_ORTHOLOGUE AFUA_6G09600)-RELATED"/>
    <property type="match status" value="1"/>
</dbReference>
<dbReference type="InterPro" id="IPR011650">
    <property type="entry name" value="Peptidase_M20_dimer"/>
</dbReference>
<proteinExistence type="predicted"/>
<name>A0AB73BWQ7_9FUSO</name>
<dbReference type="Pfam" id="PF01546">
    <property type="entry name" value="Peptidase_M20"/>
    <property type="match status" value="1"/>
</dbReference>
<organism evidence="4 5">
    <name type="scientific">Fusobacterium necrophorum BL</name>
    <dbReference type="NCBI Taxonomy" id="1441732"/>
    <lineage>
        <taxon>Bacteria</taxon>
        <taxon>Fusobacteriati</taxon>
        <taxon>Fusobacteriota</taxon>
        <taxon>Fusobacteriia</taxon>
        <taxon>Fusobacteriales</taxon>
        <taxon>Fusobacteriaceae</taxon>
        <taxon>Fusobacterium</taxon>
    </lineage>
</organism>
<evidence type="ECO:0000259" key="3">
    <source>
        <dbReference type="Pfam" id="PF07687"/>
    </source>
</evidence>
<dbReference type="PANTHER" id="PTHR11014">
    <property type="entry name" value="PEPTIDASE M20 FAMILY MEMBER"/>
    <property type="match status" value="1"/>
</dbReference>
<feature type="binding site" evidence="2">
    <location>
        <position position="165"/>
    </location>
    <ligand>
        <name>Mn(2+)</name>
        <dbReference type="ChEBI" id="CHEBI:29035"/>
        <label>2</label>
    </ligand>
</feature>
<evidence type="ECO:0000256" key="2">
    <source>
        <dbReference type="PIRSR" id="PIRSR005962-1"/>
    </source>
</evidence>
<dbReference type="AlphaFoldDB" id="A0AB73BWQ7"/>
<dbReference type="NCBIfam" id="TIGR01891">
    <property type="entry name" value="amidohydrolases"/>
    <property type="match status" value="1"/>
</dbReference>
<dbReference type="EMBL" id="JAAC01000068">
    <property type="protein sequence ID" value="KDE63605.1"/>
    <property type="molecule type" value="Genomic_DNA"/>
</dbReference>
<reference evidence="4 5" key="1">
    <citation type="submission" date="2014-01" db="EMBL/GenBank/DDBJ databases">
        <title>Comparative genomics of Fusobacterium necrophorum wild isolates.</title>
        <authorList>
            <person name="Kittichotirat W."/>
            <person name="Bumgarner R.E."/>
            <person name="Lawrence P."/>
        </authorList>
    </citation>
    <scope>NUCLEOTIDE SEQUENCE [LARGE SCALE GENOMIC DNA]</scope>
    <source>
        <strain evidence="4 5">BL</strain>
    </source>
</reference>
<dbReference type="SUPFAM" id="SSF53187">
    <property type="entry name" value="Zn-dependent exopeptidases"/>
    <property type="match status" value="1"/>
</dbReference>
<keyword evidence="1" id="KW-0378">Hydrolase</keyword>
<dbReference type="PIRSF" id="PIRSF005962">
    <property type="entry name" value="Pept_M20D_amidohydro"/>
    <property type="match status" value="1"/>
</dbReference>
<comment type="caution">
    <text evidence="4">The sequence shown here is derived from an EMBL/GenBank/DDBJ whole genome shotgun (WGS) entry which is preliminary data.</text>
</comment>
<sequence>MKKFLEKNIKDIEKEIIKWRRHIHKNPELSNQEKNTSEYIAKILENLGINYERQKNNYGIIAKILGKHPGKKIAFRADMDALPVQEKNEVSYKSQKNGIMHACGHDAHMAILLGTAKILKKFEKHINGEILLIFQPAEEASPQGGAKRIIASKALEGIDRIYGLHVWPEKEVGKIVLKKGPCMAASDHFFIDITGKAGHAAEPDKSIDALVAAANWIVAAQSILSREISPMENIVFSIGTMNAGVRYNVVAESVKIEGTCRTFNPAVRDFIEKRLSDSLNAIDNFFGTKSSLDYERGYCSLINDEEAVEFAKEVFKKYIGEEFVIEAKEPSMCAEDFAFYLNDYKGAFFWLSTGYEGNEPLHNPKFNIDESILKKGVLLFSSLALEFLK</sequence>
<protein>
    <recommendedName>
        <fullName evidence="3">Peptidase M20 dimerisation domain-containing protein</fullName>
    </recommendedName>
</protein>
<comment type="cofactor">
    <cofactor evidence="2">
        <name>Mn(2+)</name>
        <dbReference type="ChEBI" id="CHEBI:29035"/>
    </cofactor>
    <text evidence="2">The Mn(2+) ion enhances activity.</text>
</comment>
<keyword evidence="2" id="KW-0464">Manganese</keyword>
<dbReference type="Gene3D" id="3.30.70.360">
    <property type="match status" value="1"/>
</dbReference>
<feature type="binding site" evidence="2">
    <location>
        <position position="103"/>
    </location>
    <ligand>
        <name>Mn(2+)</name>
        <dbReference type="ChEBI" id="CHEBI:29035"/>
        <label>2</label>
    </ligand>
</feature>
<dbReference type="SUPFAM" id="SSF55031">
    <property type="entry name" value="Bacterial exopeptidase dimerisation domain"/>
    <property type="match status" value="1"/>
</dbReference>
<dbReference type="InterPro" id="IPR002933">
    <property type="entry name" value="Peptidase_M20"/>
</dbReference>
<evidence type="ECO:0000313" key="5">
    <source>
        <dbReference type="Proteomes" id="UP000027473"/>
    </source>
</evidence>
<dbReference type="FunFam" id="3.30.70.360:FF:000001">
    <property type="entry name" value="N-acetyldiaminopimelate deacetylase"/>
    <property type="match status" value="1"/>
</dbReference>
<dbReference type="Pfam" id="PF07687">
    <property type="entry name" value="M20_dimer"/>
    <property type="match status" value="1"/>
</dbReference>
<evidence type="ECO:0000313" key="4">
    <source>
        <dbReference type="EMBL" id="KDE63605.1"/>
    </source>
</evidence>
<dbReference type="Gene3D" id="3.40.630.10">
    <property type="entry name" value="Zn peptidases"/>
    <property type="match status" value="1"/>
</dbReference>
<keyword evidence="2" id="KW-0479">Metal-binding</keyword>
<evidence type="ECO:0000256" key="1">
    <source>
        <dbReference type="ARBA" id="ARBA00022801"/>
    </source>
</evidence>
<accession>A0AB73BWQ7</accession>
<dbReference type="InterPro" id="IPR017439">
    <property type="entry name" value="Amidohydrolase"/>
</dbReference>
<dbReference type="GO" id="GO:0019877">
    <property type="term" value="P:diaminopimelate biosynthetic process"/>
    <property type="evidence" value="ECO:0007669"/>
    <property type="project" value="UniProtKB-ARBA"/>
</dbReference>
<feature type="binding site" evidence="2">
    <location>
        <position position="139"/>
    </location>
    <ligand>
        <name>Mn(2+)</name>
        <dbReference type="ChEBI" id="CHEBI:29035"/>
        <label>2</label>
    </ligand>
</feature>